<evidence type="ECO:0000313" key="2">
    <source>
        <dbReference type="EMBL" id="TFK82642.1"/>
    </source>
</evidence>
<dbReference type="SUPFAM" id="SSF56317">
    <property type="entry name" value="Carbon-nitrogen hydrolase"/>
    <property type="match status" value="1"/>
</dbReference>
<dbReference type="Gene3D" id="3.60.110.10">
    <property type="entry name" value="Carbon-nitrogen hydrolase"/>
    <property type="match status" value="1"/>
</dbReference>
<organism evidence="2 3">
    <name type="scientific">Polyporus arcularius HHB13444</name>
    <dbReference type="NCBI Taxonomy" id="1314778"/>
    <lineage>
        <taxon>Eukaryota</taxon>
        <taxon>Fungi</taxon>
        <taxon>Dikarya</taxon>
        <taxon>Basidiomycota</taxon>
        <taxon>Agaricomycotina</taxon>
        <taxon>Agaricomycetes</taxon>
        <taxon>Polyporales</taxon>
        <taxon>Polyporaceae</taxon>
        <taxon>Polyporus</taxon>
    </lineage>
</organism>
<dbReference type="InParanoid" id="A0A5C3P037"/>
<accession>A0A5C3P037</accession>
<keyword evidence="3" id="KW-1185">Reference proteome</keyword>
<feature type="transmembrane region" description="Helical" evidence="1">
    <location>
        <begin position="125"/>
        <end position="145"/>
    </location>
</feature>
<proteinExistence type="predicted"/>
<feature type="transmembrane region" description="Helical" evidence="1">
    <location>
        <begin position="233"/>
        <end position="250"/>
    </location>
</feature>
<feature type="transmembrane region" description="Helical" evidence="1">
    <location>
        <begin position="20"/>
        <end position="43"/>
    </location>
</feature>
<evidence type="ECO:0000256" key="1">
    <source>
        <dbReference type="SAM" id="Phobius"/>
    </source>
</evidence>
<protein>
    <recommendedName>
        <fullName evidence="4">CN hydrolase domain-containing protein</fullName>
    </recommendedName>
</protein>
<keyword evidence="1" id="KW-0472">Membrane</keyword>
<evidence type="ECO:0000313" key="3">
    <source>
        <dbReference type="Proteomes" id="UP000308197"/>
    </source>
</evidence>
<dbReference type="AlphaFoldDB" id="A0A5C3P037"/>
<evidence type="ECO:0008006" key="4">
    <source>
        <dbReference type="Google" id="ProtNLM"/>
    </source>
</evidence>
<gene>
    <name evidence="2" type="ORF">K466DRAFT_556278</name>
</gene>
<name>A0A5C3P037_9APHY</name>
<keyword evidence="1" id="KW-1133">Transmembrane helix</keyword>
<dbReference type="Proteomes" id="UP000308197">
    <property type="component" value="Unassembled WGS sequence"/>
</dbReference>
<keyword evidence="1" id="KW-0812">Transmembrane</keyword>
<feature type="transmembrane region" description="Helical" evidence="1">
    <location>
        <begin position="89"/>
        <end position="113"/>
    </location>
</feature>
<dbReference type="InterPro" id="IPR036526">
    <property type="entry name" value="C-N_Hydrolase_sf"/>
</dbReference>
<sequence>MSLARLPIRYPSRVYLTTAPILALGALSSTPSLTPLVLLLGVLRLHTFHLIPHRKWGTGTAQGLLVSLAIGVGHAGPSLHALSSPFTSIVVLVLLSAVTTSIAGLSLTAAYFAERGQPTSWRHATMFPAIWATVWAVVEYCSPIGQLTTWSPIVELGGYAWLRQYGGQVAINWVVAAWAVVLADVMGAWIMGLDEEAERYAHPPLISFASDDRHAGATNGSAPYKRIGSTRRTLLLATVLLALAAPSYVMSDMPSPVSSPDVTPFGVACALPYPQRNGLLTGTPSLEDYVAESKTLQAQAKVVLWPESAVHFSSSKEREKTFEHISAQISNGTYWAIGFDEVVQTDSSDGVWKVGMRRNGLIMLGWEGVVYEYYKRHLVPIAESFSMTPANEKPSIFTMQLKHPRSYSAPKWAPTPNHTRPIDITASICLDFSTAASFAGLESRPALILAPARTWHTSVGLAMWEQAKARADETGSMVLWCDGGEGGVSGIAGRGMHAFRQVGLGSWTQTVSVPWPFDPRRTVFSAAGTSAVLAVVWGIMGMGWMASGAARLVEDREEGEGALTRVIRSVGGVVERIRRNRSGVRAGEEQLLIDHSDD</sequence>
<dbReference type="STRING" id="1314778.A0A5C3P037"/>
<reference evidence="2 3" key="1">
    <citation type="journal article" date="2019" name="Nat. Ecol. Evol.">
        <title>Megaphylogeny resolves global patterns of mushroom evolution.</title>
        <authorList>
            <person name="Varga T."/>
            <person name="Krizsan K."/>
            <person name="Foldi C."/>
            <person name="Dima B."/>
            <person name="Sanchez-Garcia M."/>
            <person name="Sanchez-Ramirez S."/>
            <person name="Szollosi G.J."/>
            <person name="Szarkandi J.G."/>
            <person name="Papp V."/>
            <person name="Albert L."/>
            <person name="Andreopoulos W."/>
            <person name="Angelini C."/>
            <person name="Antonin V."/>
            <person name="Barry K.W."/>
            <person name="Bougher N.L."/>
            <person name="Buchanan P."/>
            <person name="Buyck B."/>
            <person name="Bense V."/>
            <person name="Catcheside P."/>
            <person name="Chovatia M."/>
            <person name="Cooper J."/>
            <person name="Damon W."/>
            <person name="Desjardin D."/>
            <person name="Finy P."/>
            <person name="Geml J."/>
            <person name="Haridas S."/>
            <person name="Hughes K."/>
            <person name="Justo A."/>
            <person name="Karasinski D."/>
            <person name="Kautmanova I."/>
            <person name="Kiss B."/>
            <person name="Kocsube S."/>
            <person name="Kotiranta H."/>
            <person name="LaButti K.M."/>
            <person name="Lechner B.E."/>
            <person name="Liimatainen K."/>
            <person name="Lipzen A."/>
            <person name="Lukacs Z."/>
            <person name="Mihaltcheva S."/>
            <person name="Morgado L.N."/>
            <person name="Niskanen T."/>
            <person name="Noordeloos M.E."/>
            <person name="Ohm R.A."/>
            <person name="Ortiz-Santana B."/>
            <person name="Ovrebo C."/>
            <person name="Racz N."/>
            <person name="Riley R."/>
            <person name="Savchenko A."/>
            <person name="Shiryaev A."/>
            <person name="Soop K."/>
            <person name="Spirin V."/>
            <person name="Szebenyi C."/>
            <person name="Tomsovsky M."/>
            <person name="Tulloss R.E."/>
            <person name="Uehling J."/>
            <person name="Grigoriev I.V."/>
            <person name="Vagvolgyi C."/>
            <person name="Papp T."/>
            <person name="Martin F.M."/>
            <person name="Miettinen O."/>
            <person name="Hibbett D.S."/>
            <person name="Nagy L.G."/>
        </authorList>
    </citation>
    <scope>NUCLEOTIDE SEQUENCE [LARGE SCALE GENOMIC DNA]</scope>
    <source>
        <strain evidence="2 3">HHB13444</strain>
    </source>
</reference>
<dbReference type="EMBL" id="ML211464">
    <property type="protein sequence ID" value="TFK82642.1"/>
    <property type="molecule type" value="Genomic_DNA"/>
</dbReference>
<feature type="transmembrane region" description="Helical" evidence="1">
    <location>
        <begin position="165"/>
        <end position="190"/>
    </location>
</feature>